<sequence>MKVRYRTAGVKQLQTVSYYPPYPPARTVAFLKREGQGRFS</sequence>
<evidence type="ECO:0000313" key="2">
    <source>
        <dbReference type="Proteomes" id="UP000075880"/>
    </source>
</evidence>
<dbReference type="EnsemblMetazoa" id="ENSAATROPT011387">
    <property type="protein sequence ID" value="ENSAATROPP010295"/>
    <property type="gene ID" value="ENSAATROPG009273"/>
</dbReference>
<protein>
    <submittedName>
        <fullName evidence="1">Uncharacterized protein</fullName>
    </submittedName>
</protein>
<dbReference type="AlphaFoldDB" id="A0AAG5DHE4"/>
<accession>A0AAG5DHE4</accession>
<keyword evidence="2" id="KW-1185">Reference proteome</keyword>
<evidence type="ECO:0000313" key="1">
    <source>
        <dbReference type="EnsemblMetazoa" id="ENSAATROPP010295"/>
    </source>
</evidence>
<dbReference type="Proteomes" id="UP000075880">
    <property type="component" value="Unassembled WGS sequence"/>
</dbReference>
<reference evidence="1" key="1">
    <citation type="submission" date="2024-04" db="UniProtKB">
        <authorList>
            <consortium name="EnsemblMetazoa"/>
        </authorList>
    </citation>
    <scope>IDENTIFICATION</scope>
    <source>
        <strain evidence="1">EBRO</strain>
    </source>
</reference>
<proteinExistence type="predicted"/>
<organism evidence="1 2">
    <name type="scientific">Anopheles atroparvus</name>
    <name type="common">European mosquito</name>
    <dbReference type="NCBI Taxonomy" id="41427"/>
    <lineage>
        <taxon>Eukaryota</taxon>
        <taxon>Metazoa</taxon>
        <taxon>Ecdysozoa</taxon>
        <taxon>Arthropoda</taxon>
        <taxon>Hexapoda</taxon>
        <taxon>Insecta</taxon>
        <taxon>Pterygota</taxon>
        <taxon>Neoptera</taxon>
        <taxon>Endopterygota</taxon>
        <taxon>Diptera</taxon>
        <taxon>Nematocera</taxon>
        <taxon>Culicoidea</taxon>
        <taxon>Culicidae</taxon>
        <taxon>Anophelinae</taxon>
        <taxon>Anopheles</taxon>
    </lineage>
</organism>
<name>A0AAG5DHE4_ANOAO</name>